<dbReference type="OrthoDB" id="10557475at2759"/>
<evidence type="ECO:0000256" key="1">
    <source>
        <dbReference type="SAM" id="MobiDB-lite"/>
    </source>
</evidence>
<dbReference type="AlphaFoldDB" id="A0A8H5C015"/>
<evidence type="ECO:0000313" key="2">
    <source>
        <dbReference type="EMBL" id="KAF5332717.1"/>
    </source>
</evidence>
<name>A0A8H5C015_9AGAR</name>
<gene>
    <name evidence="2" type="ORF">D9611_005465</name>
</gene>
<evidence type="ECO:0000313" key="3">
    <source>
        <dbReference type="Proteomes" id="UP000541558"/>
    </source>
</evidence>
<sequence>MWVTSAGLISRLKRRDQKLRKKTSKLDASDPDPPMSMEACRAMVFHDESLSRYPDMSISMATAAKSRSKAFSGYDSEGVHD</sequence>
<feature type="region of interest" description="Disordered" evidence="1">
    <location>
        <begin position="14"/>
        <end position="35"/>
    </location>
</feature>
<comment type="caution">
    <text evidence="2">The sequence shown here is derived from an EMBL/GenBank/DDBJ whole genome shotgun (WGS) entry which is preliminary data.</text>
</comment>
<dbReference type="EMBL" id="JAACJK010000110">
    <property type="protein sequence ID" value="KAF5332717.1"/>
    <property type="molecule type" value="Genomic_DNA"/>
</dbReference>
<organism evidence="2 3">
    <name type="scientific">Ephemerocybe angulata</name>
    <dbReference type="NCBI Taxonomy" id="980116"/>
    <lineage>
        <taxon>Eukaryota</taxon>
        <taxon>Fungi</taxon>
        <taxon>Dikarya</taxon>
        <taxon>Basidiomycota</taxon>
        <taxon>Agaricomycotina</taxon>
        <taxon>Agaricomycetes</taxon>
        <taxon>Agaricomycetidae</taxon>
        <taxon>Agaricales</taxon>
        <taxon>Agaricineae</taxon>
        <taxon>Psathyrellaceae</taxon>
        <taxon>Ephemerocybe</taxon>
    </lineage>
</organism>
<dbReference type="Proteomes" id="UP000541558">
    <property type="component" value="Unassembled WGS sequence"/>
</dbReference>
<feature type="compositionally biased region" description="Basic residues" evidence="1">
    <location>
        <begin position="14"/>
        <end position="23"/>
    </location>
</feature>
<accession>A0A8H5C015</accession>
<protein>
    <submittedName>
        <fullName evidence="2">Uncharacterized protein</fullName>
    </submittedName>
</protein>
<proteinExistence type="predicted"/>
<keyword evidence="3" id="KW-1185">Reference proteome</keyword>
<reference evidence="2 3" key="1">
    <citation type="journal article" date="2020" name="ISME J.">
        <title>Uncovering the hidden diversity of litter-decomposition mechanisms in mushroom-forming fungi.</title>
        <authorList>
            <person name="Floudas D."/>
            <person name="Bentzer J."/>
            <person name="Ahren D."/>
            <person name="Johansson T."/>
            <person name="Persson P."/>
            <person name="Tunlid A."/>
        </authorList>
    </citation>
    <scope>NUCLEOTIDE SEQUENCE [LARGE SCALE GENOMIC DNA]</scope>
    <source>
        <strain evidence="2 3">CBS 175.51</strain>
    </source>
</reference>